<proteinExistence type="inferred from homology"/>
<dbReference type="NCBIfam" id="NF006520">
    <property type="entry name" value="PRK08965.1-4"/>
    <property type="match status" value="1"/>
</dbReference>
<dbReference type="PANTHER" id="PTHR34584:SF1">
    <property type="entry name" value="NA(+)_H(+) ANTIPORTER SUBUNIT E1"/>
    <property type="match status" value="1"/>
</dbReference>
<evidence type="ECO:0000256" key="2">
    <source>
        <dbReference type="ARBA" id="ARBA00006228"/>
    </source>
</evidence>
<dbReference type="OrthoDB" id="9807187at2"/>
<sequence length="162" mass="18146">MKRWFPSPVLSLALLAMWLLLNRSLSPGHLLLGVLVGWWMPLLMAPLRPPAGPLRRPKVLARLVLAVGADVIRSAVEVGLGVLKAGRSPPRARFVVVPLDLRDPFGLAALAVITTVVPGTVWTELARDRSELLLHVFDLQHDEEFIRHFKARYEQPLKEIFE</sequence>
<dbReference type="Pfam" id="PF01899">
    <property type="entry name" value="MNHE"/>
    <property type="match status" value="1"/>
</dbReference>
<name>A0A0G3BKT7_9BURK</name>
<evidence type="ECO:0000256" key="6">
    <source>
        <dbReference type="ARBA" id="ARBA00023136"/>
    </source>
</evidence>
<dbReference type="GO" id="GO:0005886">
    <property type="term" value="C:plasma membrane"/>
    <property type="evidence" value="ECO:0007669"/>
    <property type="project" value="UniProtKB-SubCell"/>
</dbReference>
<dbReference type="AlphaFoldDB" id="A0A0G3BKT7"/>
<evidence type="ECO:0000313" key="8">
    <source>
        <dbReference type="Proteomes" id="UP000035352"/>
    </source>
</evidence>
<keyword evidence="4" id="KW-0812">Transmembrane</keyword>
<keyword evidence="6" id="KW-0472">Membrane</keyword>
<dbReference type="Proteomes" id="UP000035352">
    <property type="component" value="Chromosome"/>
</dbReference>
<dbReference type="GO" id="GO:0008324">
    <property type="term" value="F:monoatomic cation transmembrane transporter activity"/>
    <property type="evidence" value="ECO:0007669"/>
    <property type="project" value="InterPro"/>
</dbReference>
<comment type="subcellular location">
    <subcellularLocation>
        <location evidence="1">Cell membrane</location>
        <topology evidence="1">Multi-pass membrane protein</topology>
    </subcellularLocation>
</comment>
<evidence type="ECO:0000256" key="5">
    <source>
        <dbReference type="ARBA" id="ARBA00022989"/>
    </source>
</evidence>
<reference evidence="7 8" key="1">
    <citation type="submission" date="2015-05" db="EMBL/GenBank/DDBJ databases">
        <authorList>
            <person name="Tang B."/>
            <person name="Yu Y."/>
        </authorList>
    </citation>
    <scope>NUCLEOTIDE SEQUENCE [LARGE SCALE GENOMIC DNA]</scope>
    <source>
        <strain evidence="7 8">DSM 7029</strain>
    </source>
</reference>
<comment type="similarity">
    <text evidence="2">Belongs to the CPA3 antiporters (TC 2.A.63) subunit E family.</text>
</comment>
<protein>
    <submittedName>
        <fullName evidence="7">Monovalent cation/H+ antiporter subunit E</fullName>
    </submittedName>
</protein>
<dbReference type="EMBL" id="CP011371">
    <property type="protein sequence ID" value="AKJ30069.1"/>
    <property type="molecule type" value="Genomic_DNA"/>
</dbReference>
<organism evidence="7 8">
    <name type="scientific">Caldimonas brevitalea</name>
    <dbReference type="NCBI Taxonomy" id="413882"/>
    <lineage>
        <taxon>Bacteria</taxon>
        <taxon>Pseudomonadati</taxon>
        <taxon>Pseudomonadota</taxon>
        <taxon>Betaproteobacteria</taxon>
        <taxon>Burkholderiales</taxon>
        <taxon>Sphaerotilaceae</taxon>
        <taxon>Caldimonas</taxon>
    </lineage>
</organism>
<keyword evidence="8" id="KW-1185">Reference proteome</keyword>
<keyword evidence="3" id="KW-1003">Cell membrane</keyword>
<evidence type="ECO:0000256" key="4">
    <source>
        <dbReference type="ARBA" id="ARBA00022692"/>
    </source>
</evidence>
<evidence type="ECO:0000256" key="1">
    <source>
        <dbReference type="ARBA" id="ARBA00004651"/>
    </source>
</evidence>
<gene>
    <name evidence="7" type="primary">phaE</name>
    <name evidence="7" type="ORF">AAW51_3378</name>
</gene>
<dbReference type="PATRIC" id="fig|413882.6.peg.3527"/>
<evidence type="ECO:0000313" key="7">
    <source>
        <dbReference type="EMBL" id="AKJ30069.1"/>
    </source>
</evidence>
<dbReference type="RefSeq" id="WP_047195529.1">
    <property type="nucleotide sequence ID" value="NZ_CP011371.1"/>
</dbReference>
<evidence type="ECO:0000256" key="3">
    <source>
        <dbReference type="ARBA" id="ARBA00022475"/>
    </source>
</evidence>
<keyword evidence="5" id="KW-1133">Transmembrane helix</keyword>
<dbReference type="InterPro" id="IPR002758">
    <property type="entry name" value="Cation_antiport_E"/>
</dbReference>
<dbReference type="PANTHER" id="PTHR34584">
    <property type="entry name" value="NA(+)/H(+) ANTIPORTER SUBUNIT E1"/>
    <property type="match status" value="1"/>
</dbReference>
<dbReference type="STRING" id="413882.AAW51_3378"/>
<dbReference type="KEGG" id="pbh:AAW51_3378"/>
<dbReference type="PIRSF" id="PIRSF019239">
    <property type="entry name" value="MrpE"/>
    <property type="match status" value="1"/>
</dbReference>
<accession>A0A0G3BKT7</accession>